<organism evidence="7 8">
    <name type="scientific">Aplysia californica</name>
    <name type="common">California sea hare</name>
    <dbReference type="NCBI Taxonomy" id="6500"/>
    <lineage>
        <taxon>Eukaryota</taxon>
        <taxon>Metazoa</taxon>
        <taxon>Spiralia</taxon>
        <taxon>Lophotrochozoa</taxon>
        <taxon>Mollusca</taxon>
        <taxon>Gastropoda</taxon>
        <taxon>Heterobranchia</taxon>
        <taxon>Euthyneura</taxon>
        <taxon>Tectipleura</taxon>
        <taxon>Aplysiida</taxon>
        <taxon>Aplysioidea</taxon>
        <taxon>Aplysiidae</taxon>
        <taxon>Aplysia</taxon>
    </lineage>
</organism>
<dbReference type="Gene3D" id="1.20.1070.10">
    <property type="entry name" value="Rhodopsin 7-helix transmembrane proteins"/>
    <property type="match status" value="1"/>
</dbReference>
<dbReference type="InterPro" id="IPR052954">
    <property type="entry name" value="GPCR-Ligand_Int"/>
</dbReference>
<evidence type="ECO:0000313" key="8">
    <source>
        <dbReference type="RefSeq" id="XP_035825641.1"/>
    </source>
</evidence>
<dbReference type="SUPFAM" id="SSF81321">
    <property type="entry name" value="Family A G protein-coupled receptor-like"/>
    <property type="match status" value="1"/>
</dbReference>
<feature type="transmembrane region" description="Helical" evidence="5">
    <location>
        <begin position="310"/>
        <end position="329"/>
    </location>
</feature>
<evidence type="ECO:0000313" key="7">
    <source>
        <dbReference type="Proteomes" id="UP000694888"/>
    </source>
</evidence>
<dbReference type="PROSITE" id="PS50262">
    <property type="entry name" value="G_PROTEIN_RECEP_F1_2"/>
    <property type="match status" value="1"/>
</dbReference>
<feature type="transmembrane region" description="Helical" evidence="5">
    <location>
        <begin position="31"/>
        <end position="62"/>
    </location>
</feature>
<keyword evidence="4 5" id="KW-0472">Membrane</keyword>
<accession>A0ABM1VT99</accession>
<dbReference type="InterPro" id="IPR000276">
    <property type="entry name" value="GPCR_Rhodpsn"/>
</dbReference>
<proteinExistence type="predicted"/>
<evidence type="ECO:0000256" key="1">
    <source>
        <dbReference type="ARBA" id="ARBA00004370"/>
    </source>
</evidence>
<comment type="subcellular location">
    <subcellularLocation>
        <location evidence="1">Membrane</location>
    </subcellularLocation>
</comment>
<dbReference type="Pfam" id="PF00001">
    <property type="entry name" value="7tm_1"/>
    <property type="match status" value="1"/>
</dbReference>
<dbReference type="RefSeq" id="XP_035825641.1">
    <property type="nucleotide sequence ID" value="XM_035969748.1"/>
</dbReference>
<sequence length="347" mass="38965">MEMSDPDVNETELMTSSPPAQFVPFISDEEWAIISVVNFTFICGLGCLTGMVTNVINIVVFAKQGFHDSMNVSLMGLAVSDLGSLVTTFWMSICFNPLFIAADLPIDVKEVMNTLGGRPHIIFARITSFITAFITFERCLCISLPLKVKMIITPRRTKIIIIFIFILMFSYPPLYVGNRLEWVFDSSRNATILTVEFNEEVIKIEPVAFFLYGVTFSLLSFVFVICCTIVLVVKLNTKTKWRQATAAKGASAPEGVGVKDKKVVKMVTFISSIFIVCFGPSSLMFVVMALEPRFRLNGAFTNLYMTLWSASFILETVNSSVNMFVYLTMSSKYRAVFMKTFLGREEK</sequence>
<dbReference type="Proteomes" id="UP000694888">
    <property type="component" value="Unplaced"/>
</dbReference>
<dbReference type="InterPro" id="IPR017452">
    <property type="entry name" value="GPCR_Rhodpsn_7TM"/>
</dbReference>
<dbReference type="PANTHER" id="PTHR46641:SF2">
    <property type="entry name" value="FMRFAMIDE RECEPTOR"/>
    <property type="match status" value="1"/>
</dbReference>
<gene>
    <name evidence="8" type="primary">LOC101858589</name>
</gene>
<dbReference type="PANTHER" id="PTHR46641">
    <property type="entry name" value="FMRFAMIDE RECEPTOR-RELATED"/>
    <property type="match status" value="1"/>
</dbReference>
<feature type="transmembrane region" description="Helical" evidence="5">
    <location>
        <begin position="74"/>
        <end position="102"/>
    </location>
</feature>
<name>A0ABM1VT99_APLCA</name>
<keyword evidence="2 5" id="KW-0812">Transmembrane</keyword>
<keyword evidence="3 5" id="KW-1133">Transmembrane helix</keyword>
<dbReference type="PRINTS" id="PR00237">
    <property type="entry name" value="GPCRRHODOPSN"/>
</dbReference>
<feature type="transmembrane region" description="Helical" evidence="5">
    <location>
        <begin position="209"/>
        <end position="233"/>
    </location>
</feature>
<feature type="transmembrane region" description="Helical" evidence="5">
    <location>
        <begin position="269"/>
        <end position="290"/>
    </location>
</feature>
<dbReference type="GeneID" id="101858589"/>
<evidence type="ECO:0000256" key="3">
    <source>
        <dbReference type="ARBA" id="ARBA00022989"/>
    </source>
</evidence>
<evidence type="ECO:0000256" key="4">
    <source>
        <dbReference type="ARBA" id="ARBA00023136"/>
    </source>
</evidence>
<keyword evidence="8" id="KW-0675">Receptor</keyword>
<feature type="domain" description="G-protein coupled receptors family 1 profile" evidence="6">
    <location>
        <begin position="53"/>
        <end position="326"/>
    </location>
</feature>
<evidence type="ECO:0000256" key="5">
    <source>
        <dbReference type="SAM" id="Phobius"/>
    </source>
</evidence>
<feature type="transmembrane region" description="Helical" evidence="5">
    <location>
        <begin position="158"/>
        <end position="176"/>
    </location>
</feature>
<evidence type="ECO:0000256" key="2">
    <source>
        <dbReference type="ARBA" id="ARBA00022692"/>
    </source>
</evidence>
<evidence type="ECO:0000259" key="6">
    <source>
        <dbReference type="PROSITE" id="PS50262"/>
    </source>
</evidence>
<keyword evidence="7" id="KW-1185">Reference proteome</keyword>
<feature type="transmembrane region" description="Helical" evidence="5">
    <location>
        <begin position="122"/>
        <end position="146"/>
    </location>
</feature>
<protein>
    <submittedName>
        <fullName evidence="8">Adenosine receptor A1</fullName>
    </submittedName>
</protein>
<reference evidence="8" key="1">
    <citation type="submission" date="2025-08" db="UniProtKB">
        <authorList>
            <consortium name="RefSeq"/>
        </authorList>
    </citation>
    <scope>IDENTIFICATION</scope>
</reference>